<protein>
    <submittedName>
        <fullName evidence="2">Uncharacterized protein</fullName>
    </submittedName>
</protein>
<reference evidence="3" key="1">
    <citation type="journal article" date="2019" name="Int. J. Syst. Evol. Microbiol.">
        <title>The Global Catalogue of Microorganisms (GCM) 10K type strain sequencing project: providing services to taxonomists for standard genome sequencing and annotation.</title>
        <authorList>
            <consortium name="The Broad Institute Genomics Platform"/>
            <consortium name="The Broad Institute Genome Sequencing Center for Infectious Disease"/>
            <person name="Wu L."/>
            <person name="Ma J."/>
        </authorList>
    </citation>
    <scope>NUCLEOTIDE SEQUENCE [LARGE SCALE GENOMIC DNA]</scope>
    <source>
        <strain evidence="3">JCM 6833</strain>
    </source>
</reference>
<organism evidence="2 3">
    <name type="scientific">Actinomadura fulvescens</name>
    <dbReference type="NCBI Taxonomy" id="46160"/>
    <lineage>
        <taxon>Bacteria</taxon>
        <taxon>Bacillati</taxon>
        <taxon>Actinomycetota</taxon>
        <taxon>Actinomycetes</taxon>
        <taxon>Streptosporangiales</taxon>
        <taxon>Thermomonosporaceae</taxon>
        <taxon>Actinomadura</taxon>
    </lineage>
</organism>
<keyword evidence="3" id="KW-1185">Reference proteome</keyword>
<dbReference type="RefSeq" id="WP_344547310.1">
    <property type="nucleotide sequence ID" value="NZ_BAAATD010000013.1"/>
</dbReference>
<comment type="caution">
    <text evidence="2">The sequence shown here is derived from an EMBL/GenBank/DDBJ whole genome shotgun (WGS) entry which is preliminary data.</text>
</comment>
<gene>
    <name evidence="2" type="ORF">GCM10010411_75700</name>
</gene>
<feature type="region of interest" description="Disordered" evidence="1">
    <location>
        <begin position="167"/>
        <end position="192"/>
    </location>
</feature>
<evidence type="ECO:0000256" key="1">
    <source>
        <dbReference type="SAM" id="MobiDB-lite"/>
    </source>
</evidence>
<dbReference type="EMBL" id="BAAATD010000013">
    <property type="protein sequence ID" value="GAA2627439.1"/>
    <property type="molecule type" value="Genomic_DNA"/>
</dbReference>
<name>A0ABP6CW08_9ACTN</name>
<accession>A0ABP6CW08</accession>
<evidence type="ECO:0000313" key="3">
    <source>
        <dbReference type="Proteomes" id="UP001501509"/>
    </source>
</evidence>
<sequence>MGSTPLRLLAEVVAVCDTSTLLERSTTFASVPAASPWDTDYQVNQSVLIARLTATEAQDWMWRAYTTTRNRSSFYFVLPYADQPGYCPPEPDELVAAVEKRALRQEPPAGVLTAVNAYSGTGLGPADLAYWAQQRARDEEEARARWEASRRTRTERLQLGPYFRRPEHRTGRVPMLPPGPRPHHLGDRPAPRHMTHVPYLPHDPMDTVRQVRRACTCLTCLTPERHPR</sequence>
<proteinExistence type="predicted"/>
<evidence type="ECO:0000313" key="2">
    <source>
        <dbReference type="EMBL" id="GAA2627439.1"/>
    </source>
</evidence>
<dbReference type="Proteomes" id="UP001501509">
    <property type="component" value="Unassembled WGS sequence"/>
</dbReference>